<evidence type="ECO:0000256" key="2">
    <source>
        <dbReference type="ARBA" id="ARBA00007866"/>
    </source>
</evidence>
<keyword evidence="21" id="KW-1185">Reference proteome</keyword>
<feature type="transmembrane region" description="Helical" evidence="17">
    <location>
        <begin position="102"/>
        <end position="120"/>
    </location>
</feature>
<evidence type="ECO:0000256" key="10">
    <source>
        <dbReference type="ARBA" id="ARBA00022989"/>
    </source>
</evidence>
<evidence type="ECO:0000256" key="12">
    <source>
        <dbReference type="ARBA" id="ARBA00023136"/>
    </source>
</evidence>
<keyword evidence="10 17" id="KW-1133">Transmembrane helix</keyword>
<comment type="catalytic activity">
    <reaction evidence="15">
        <text>4 Fe(II)-[cytochrome c] + O2 + 8 H(+)(in) = 4 Fe(III)-[cytochrome c] + 2 H2O + 4 H(+)(out)</text>
        <dbReference type="Rhea" id="RHEA:11436"/>
        <dbReference type="Rhea" id="RHEA-COMP:10350"/>
        <dbReference type="Rhea" id="RHEA-COMP:14399"/>
        <dbReference type="ChEBI" id="CHEBI:15377"/>
        <dbReference type="ChEBI" id="CHEBI:15378"/>
        <dbReference type="ChEBI" id="CHEBI:15379"/>
        <dbReference type="ChEBI" id="CHEBI:29033"/>
        <dbReference type="ChEBI" id="CHEBI:29034"/>
        <dbReference type="EC" id="7.1.1.9"/>
    </reaction>
</comment>
<dbReference type="EMBL" id="PYHR01000002">
    <property type="protein sequence ID" value="PWD49858.1"/>
    <property type="molecule type" value="Genomic_DNA"/>
</dbReference>
<keyword evidence="18" id="KW-0732">Signal</keyword>
<keyword evidence="7" id="KW-0479">Metal-binding</keyword>
<keyword evidence="11" id="KW-0186">Copper</keyword>
<keyword evidence="4" id="KW-0813">Transport</keyword>
<keyword evidence="6 17" id="KW-0812">Transmembrane</keyword>
<evidence type="ECO:0000313" key="20">
    <source>
        <dbReference type="EMBL" id="PWD49858.1"/>
    </source>
</evidence>
<evidence type="ECO:0000256" key="5">
    <source>
        <dbReference type="ARBA" id="ARBA00022660"/>
    </source>
</evidence>
<feature type="domain" description="Cytochrome oxidase subunit II copper A binding" evidence="19">
    <location>
        <begin position="132"/>
        <end position="260"/>
    </location>
</feature>
<keyword evidence="5" id="KW-0679">Respiratory chain</keyword>
<dbReference type="PROSITE" id="PS00078">
    <property type="entry name" value="COX2"/>
    <property type="match status" value="1"/>
</dbReference>
<dbReference type="PRINTS" id="PR01166">
    <property type="entry name" value="CYCOXIDASEII"/>
</dbReference>
<dbReference type="GO" id="GO:0004129">
    <property type="term" value="F:cytochrome-c oxidase activity"/>
    <property type="evidence" value="ECO:0007669"/>
    <property type="project" value="UniProtKB-EC"/>
</dbReference>
<dbReference type="Proteomes" id="UP000245166">
    <property type="component" value="Unassembled WGS sequence"/>
</dbReference>
<dbReference type="AlphaFoldDB" id="A0A2U1ZS97"/>
<dbReference type="InterPro" id="IPR002429">
    <property type="entry name" value="CcO_II-like_C"/>
</dbReference>
<dbReference type="GO" id="GO:0005507">
    <property type="term" value="F:copper ion binding"/>
    <property type="evidence" value="ECO:0007669"/>
    <property type="project" value="InterPro"/>
</dbReference>
<dbReference type="Gene3D" id="1.10.287.90">
    <property type="match status" value="1"/>
</dbReference>
<dbReference type="Pfam" id="PF00116">
    <property type="entry name" value="COX2"/>
    <property type="match status" value="1"/>
</dbReference>
<comment type="caution">
    <text evidence="20">The sequence shown here is derived from an EMBL/GenBank/DDBJ whole genome shotgun (WGS) entry which is preliminary data.</text>
</comment>
<dbReference type="GO" id="GO:0042773">
    <property type="term" value="P:ATP synthesis coupled electron transport"/>
    <property type="evidence" value="ECO:0007669"/>
    <property type="project" value="TreeGrafter"/>
</dbReference>
<dbReference type="InterPro" id="IPR014222">
    <property type="entry name" value="Cyt_c_oxidase_su2"/>
</dbReference>
<dbReference type="OrthoDB" id="9781261at2"/>
<keyword evidence="8" id="KW-1278">Translocase</keyword>
<dbReference type="GO" id="GO:0016491">
    <property type="term" value="F:oxidoreductase activity"/>
    <property type="evidence" value="ECO:0007669"/>
    <property type="project" value="InterPro"/>
</dbReference>
<dbReference type="PANTHER" id="PTHR22888:SF9">
    <property type="entry name" value="CYTOCHROME C OXIDASE SUBUNIT 2"/>
    <property type="match status" value="1"/>
</dbReference>
<dbReference type="EC" id="7.1.1.9" evidence="3"/>
<sequence length="294" mass="32365">MVSTTPSPRSRKLAVAASAVVATAVLAGCSPEAQRGFLPEQAPGATNHTDMIISLWNNSWIAALAVGVLVWGLLLWCVVVYRRRKGDNQLPVQLRYHVPLELMYTFVPIVMVGVLFAYTSRSMGEILDTSAEPDVEIEVVGKRWSWDFNYTDSDVHYSGVQAELTGELGVPDTLPTLYLPQGQNVEISLRSRDVNHAFWIPGFLMKMDMITGRTNSFQLVPEKLGVYEGKCAELCGEYHASMLFNVEVVTPEVYEEKMAELAAQGNTGVLGPEFDVKQHTGNQSAIGNEEGSDH</sequence>
<dbReference type="SUPFAM" id="SSF49503">
    <property type="entry name" value="Cupredoxins"/>
    <property type="match status" value="1"/>
</dbReference>
<evidence type="ECO:0000256" key="8">
    <source>
        <dbReference type="ARBA" id="ARBA00022967"/>
    </source>
</evidence>
<evidence type="ECO:0000256" key="9">
    <source>
        <dbReference type="ARBA" id="ARBA00022982"/>
    </source>
</evidence>
<evidence type="ECO:0000256" key="16">
    <source>
        <dbReference type="SAM" id="MobiDB-lite"/>
    </source>
</evidence>
<keyword evidence="9" id="KW-0249">Electron transport</keyword>
<evidence type="ECO:0000256" key="4">
    <source>
        <dbReference type="ARBA" id="ARBA00022448"/>
    </source>
</evidence>
<evidence type="ECO:0000256" key="13">
    <source>
        <dbReference type="ARBA" id="ARBA00024688"/>
    </source>
</evidence>
<gene>
    <name evidence="20" type="primary">coxB</name>
    <name evidence="20" type="ORF">C8046_03310</name>
</gene>
<organism evidence="20 21">
    <name type="scientific">Serinibacter arcticus</name>
    <dbReference type="NCBI Taxonomy" id="1655435"/>
    <lineage>
        <taxon>Bacteria</taxon>
        <taxon>Bacillati</taxon>
        <taxon>Actinomycetota</taxon>
        <taxon>Actinomycetes</taxon>
        <taxon>Micrococcales</taxon>
        <taxon>Beutenbergiaceae</taxon>
        <taxon>Serinibacter</taxon>
    </lineage>
</organism>
<dbReference type="PROSITE" id="PS50857">
    <property type="entry name" value="COX2_CUA"/>
    <property type="match status" value="1"/>
</dbReference>
<evidence type="ECO:0000256" key="11">
    <source>
        <dbReference type="ARBA" id="ARBA00023008"/>
    </source>
</evidence>
<comment type="function">
    <text evidence="13">Subunits I and II form the functional core of the enzyme complex. Electrons originating in cytochrome c are transferred via heme a and Cu(A) to the binuclear center formed by heme a3 and Cu(B).</text>
</comment>
<feature type="transmembrane region" description="Helical" evidence="17">
    <location>
        <begin position="60"/>
        <end position="81"/>
    </location>
</feature>
<feature type="region of interest" description="Disordered" evidence="16">
    <location>
        <begin position="272"/>
        <end position="294"/>
    </location>
</feature>
<evidence type="ECO:0000256" key="15">
    <source>
        <dbReference type="ARBA" id="ARBA00047816"/>
    </source>
</evidence>
<dbReference type="SUPFAM" id="SSF81464">
    <property type="entry name" value="Cytochrome c oxidase subunit II-like, transmembrane region"/>
    <property type="match status" value="1"/>
</dbReference>
<evidence type="ECO:0000313" key="21">
    <source>
        <dbReference type="Proteomes" id="UP000245166"/>
    </source>
</evidence>
<evidence type="ECO:0000256" key="14">
    <source>
        <dbReference type="ARBA" id="ARBA00031399"/>
    </source>
</evidence>
<reference evidence="20 21" key="1">
    <citation type="submission" date="2018-03" db="EMBL/GenBank/DDBJ databases">
        <title>Genome assembly of novel Miniimonas species PCH200.</title>
        <authorList>
            <person name="Thakur V."/>
            <person name="Kumar V."/>
            <person name="Singh D."/>
        </authorList>
    </citation>
    <scope>NUCLEOTIDE SEQUENCE [LARGE SCALE GENOMIC DNA]</scope>
    <source>
        <strain evidence="20 21">PCH200</strain>
    </source>
</reference>
<dbReference type="InterPro" id="IPR008972">
    <property type="entry name" value="Cupredoxin"/>
</dbReference>
<evidence type="ECO:0000259" key="19">
    <source>
        <dbReference type="PROSITE" id="PS50857"/>
    </source>
</evidence>
<feature type="chain" id="PRO_5039170801" description="cytochrome-c oxidase" evidence="18">
    <location>
        <begin position="28"/>
        <end position="294"/>
    </location>
</feature>
<accession>A0A2U1ZS97</accession>
<evidence type="ECO:0000256" key="7">
    <source>
        <dbReference type="ARBA" id="ARBA00022723"/>
    </source>
</evidence>
<feature type="signal peptide" evidence="18">
    <location>
        <begin position="1"/>
        <end position="27"/>
    </location>
</feature>
<comment type="subcellular location">
    <subcellularLocation>
        <location evidence="1">Membrane</location>
        <topology evidence="1">Multi-pass membrane protein</topology>
    </subcellularLocation>
</comment>
<dbReference type="GO" id="GO:0016020">
    <property type="term" value="C:membrane"/>
    <property type="evidence" value="ECO:0007669"/>
    <property type="project" value="UniProtKB-SubCell"/>
</dbReference>
<evidence type="ECO:0000256" key="6">
    <source>
        <dbReference type="ARBA" id="ARBA00022692"/>
    </source>
</evidence>
<dbReference type="NCBIfam" id="TIGR02866">
    <property type="entry name" value="CoxB"/>
    <property type="match status" value="1"/>
</dbReference>
<dbReference type="InterPro" id="IPR045187">
    <property type="entry name" value="CcO_II"/>
</dbReference>
<evidence type="ECO:0000256" key="17">
    <source>
        <dbReference type="SAM" id="Phobius"/>
    </source>
</evidence>
<dbReference type="Gene3D" id="2.60.40.420">
    <property type="entry name" value="Cupredoxins - blue copper proteins"/>
    <property type="match status" value="1"/>
</dbReference>
<proteinExistence type="inferred from homology"/>
<dbReference type="InterPro" id="IPR036257">
    <property type="entry name" value="Cyt_c_oxidase_su2_TM_sf"/>
</dbReference>
<name>A0A2U1ZS97_9MICO</name>
<protein>
    <recommendedName>
        <fullName evidence="3">cytochrome-c oxidase</fullName>
        <ecNumber evidence="3">7.1.1.9</ecNumber>
    </recommendedName>
    <alternativeName>
        <fullName evidence="14">Cytochrome aa3 subunit 2</fullName>
    </alternativeName>
</protein>
<evidence type="ECO:0000256" key="1">
    <source>
        <dbReference type="ARBA" id="ARBA00004141"/>
    </source>
</evidence>
<dbReference type="InterPro" id="IPR001505">
    <property type="entry name" value="Copper_CuA"/>
</dbReference>
<comment type="similarity">
    <text evidence="2">Belongs to the cytochrome c oxidase subunit 2 family.</text>
</comment>
<evidence type="ECO:0000256" key="3">
    <source>
        <dbReference type="ARBA" id="ARBA00012949"/>
    </source>
</evidence>
<dbReference type="PANTHER" id="PTHR22888">
    <property type="entry name" value="CYTOCHROME C OXIDASE, SUBUNIT II"/>
    <property type="match status" value="1"/>
</dbReference>
<evidence type="ECO:0000256" key="18">
    <source>
        <dbReference type="SAM" id="SignalP"/>
    </source>
</evidence>
<keyword evidence="12 17" id="KW-0472">Membrane</keyword>